<evidence type="ECO:0000256" key="6">
    <source>
        <dbReference type="ARBA" id="ARBA00022679"/>
    </source>
</evidence>
<evidence type="ECO:0000313" key="13">
    <source>
        <dbReference type="EMBL" id="GAA4547354.1"/>
    </source>
</evidence>
<keyword evidence="8" id="KW-0443">Lipid metabolism</keyword>
<comment type="similarity">
    <text evidence="3">Belongs to the long-chain O-acyltransferase family.</text>
</comment>
<proteinExistence type="inferred from homology"/>
<evidence type="ECO:0000256" key="2">
    <source>
        <dbReference type="ARBA" id="ARBA00005189"/>
    </source>
</evidence>
<keyword evidence="6" id="KW-0808">Transferase</keyword>
<evidence type="ECO:0000256" key="3">
    <source>
        <dbReference type="ARBA" id="ARBA00009587"/>
    </source>
</evidence>
<comment type="catalytic activity">
    <reaction evidence="10">
        <text>an acyl-CoA + a 1,2-diacyl-sn-glycerol = a triacyl-sn-glycerol + CoA</text>
        <dbReference type="Rhea" id="RHEA:10868"/>
        <dbReference type="ChEBI" id="CHEBI:17815"/>
        <dbReference type="ChEBI" id="CHEBI:57287"/>
        <dbReference type="ChEBI" id="CHEBI:58342"/>
        <dbReference type="ChEBI" id="CHEBI:64615"/>
        <dbReference type="EC" id="2.3.1.20"/>
    </reaction>
</comment>
<dbReference type="InterPro" id="IPR009721">
    <property type="entry name" value="O-acyltransferase_WSD1_C"/>
</dbReference>
<comment type="pathway">
    <text evidence="1">Glycerolipid metabolism; triacylglycerol biosynthesis.</text>
</comment>
<gene>
    <name evidence="13" type="ORF">GCM10023175_31460</name>
</gene>
<accession>A0ABP8RSI1</accession>
<evidence type="ECO:0000313" key="14">
    <source>
        <dbReference type="Proteomes" id="UP001501598"/>
    </source>
</evidence>
<dbReference type="Gene3D" id="3.30.559.10">
    <property type="entry name" value="Chloramphenicol acetyltransferase-like domain"/>
    <property type="match status" value="1"/>
</dbReference>
<evidence type="ECO:0000256" key="8">
    <source>
        <dbReference type="ARBA" id="ARBA00023098"/>
    </source>
</evidence>
<feature type="domain" description="O-acyltransferase WSD1 C-terminal" evidence="12">
    <location>
        <begin position="282"/>
        <end position="418"/>
    </location>
</feature>
<organism evidence="13 14">
    <name type="scientific">Pseudonocardia xishanensis</name>
    <dbReference type="NCBI Taxonomy" id="630995"/>
    <lineage>
        <taxon>Bacteria</taxon>
        <taxon>Bacillati</taxon>
        <taxon>Actinomycetota</taxon>
        <taxon>Actinomycetes</taxon>
        <taxon>Pseudonocardiales</taxon>
        <taxon>Pseudonocardiaceae</taxon>
        <taxon>Pseudonocardia</taxon>
    </lineage>
</organism>
<dbReference type="Pfam" id="PF06974">
    <property type="entry name" value="WS_DGAT_C"/>
    <property type="match status" value="1"/>
</dbReference>
<dbReference type="InterPro" id="IPR023213">
    <property type="entry name" value="CAT-like_dom_sf"/>
</dbReference>
<dbReference type="InterPro" id="IPR004255">
    <property type="entry name" value="O-acyltransferase_WSD1_N"/>
</dbReference>
<dbReference type="SUPFAM" id="SSF52777">
    <property type="entry name" value="CoA-dependent acyltransferases"/>
    <property type="match status" value="1"/>
</dbReference>
<evidence type="ECO:0000256" key="9">
    <source>
        <dbReference type="ARBA" id="ARBA00023315"/>
    </source>
</evidence>
<reference evidence="14" key="1">
    <citation type="journal article" date="2019" name="Int. J. Syst. Evol. Microbiol.">
        <title>The Global Catalogue of Microorganisms (GCM) 10K type strain sequencing project: providing services to taxonomists for standard genome sequencing and annotation.</title>
        <authorList>
            <consortium name="The Broad Institute Genomics Platform"/>
            <consortium name="The Broad Institute Genome Sequencing Center for Infectious Disease"/>
            <person name="Wu L."/>
            <person name="Ma J."/>
        </authorList>
    </citation>
    <scope>NUCLEOTIDE SEQUENCE [LARGE SCALE GENOMIC DNA]</scope>
    <source>
        <strain evidence="14">JCM 17906</strain>
    </source>
</reference>
<evidence type="ECO:0000256" key="4">
    <source>
        <dbReference type="ARBA" id="ARBA00013244"/>
    </source>
</evidence>
<keyword evidence="14" id="KW-1185">Reference proteome</keyword>
<dbReference type="InterPro" id="IPR045034">
    <property type="entry name" value="O-acyltransferase_WSD1-like"/>
</dbReference>
<feature type="domain" description="O-acyltransferase WSD1-like N-terminal" evidence="11">
    <location>
        <begin position="4"/>
        <end position="196"/>
    </location>
</feature>
<dbReference type="Proteomes" id="UP001501598">
    <property type="component" value="Unassembled WGS sequence"/>
</dbReference>
<evidence type="ECO:0000256" key="7">
    <source>
        <dbReference type="ARBA" id="ARBA00022798"/>
    </source>
</evidence>
<dbReference type="EMBL" id="BAABGT010000036">
    <property type="protein sequence ID" value="GAA4547354.1"/>
    <property type="molecule type" value="Genomic_DNA"/>
</dbReference>
<dbReference type="PANTHER" id="PTHR31650">
    <property type="entry name" value="O-ACYLTRANSFERASE (WSD1-LIKE) FAMILY PROTEIN"/>
    <property type="match status" value="1"/>
</dbReference>
<evidence type="ECO:0000256" key="10">
    <source>
        <dbReference type="ARBA" id="ARBA00048109"/>
    </source>
</evidence>
<evidence type="ECO:0000256" key="5">
    <source>
        <dbReference type="ARBA" id="ARBA00022516"/>
    </source>
</evidence>
<keyword evidence="5" id="KW-0444">Lipid biosynthesis</keyword>
<comment type="pathway">
    <text evidence="2">Lipid metabolism.</text>
</comment>
<name>A0ABP8RSI1_9PSEU</name>
<dbReference type="EC" id="2.3.1.20" evidence="4"/>
<evidence type="ECO:0000259" key="12">
    <source>
        <dbReference type="Pfam" id="PF06974"/>
    </source>
</evidence>
<keyword evidence="9" id="KW-0012">Acyltransferase</keyword>
<dbReference type="Pfam" id="PF03007">
    <property type="entry name" value="WS_DGAT_cat"/>
    <property type="match status" value="1"/>
</dbReference>
<dbReference type="PANTHER" id="PTHR31650:SF1">
    <property type="entry name" value="WAX ESTER SYNTHASE_DIACYLGLYCEROL ACYLTRANSFERASE 4-RELATED"/>
    <property type="match status" value="1"/>
</dbReference>
<evidence type="ECO:0000256" key="1">
    <source>
        <dbReference type="ARBA" id="ARBA00004771"/>
    </source>
</evidence>
<comment type="caution">
    <text evidence="13">The sequence shown here is derived from an EMBL/GenBank/DDBJ whole genome shotgun (WGS) entry which is preliminary data.</text>
</comment>
<sequence length="426" mass="45639">MPADDAVWLRLDRPENVLSVVSVMWTATPVDPAGLRTVVVERMVKRHPVFRCRPVLRPWPLPSEWEPDPDFAVHRHLRVEERPHSETALQALVGSLRSAEFDRHHPLWRVLLVPYDSGSAVILQVHHSVADGIRLTQLMVDLLDPLDDGGTAPAGTHLADGPSVRDLLDPRRAVRTAGDLALTAVRSLAAVGELVTWSNPHTAWSGPVGHGKNAAWGEPLSLAALTELAHHHRATVNELLSALLGGAVRRVLDHRGGSPEDLAWMVPVNLAPYDPTLPTRLGNHFSLVLAVLPLQGDLAHRIAVVRDRTAWVRGSWEPWVTAATQRFVGSAPAVLGGPVARFFADKAVGVFTNVPGPPTPMSLAGALVLGSVGWAPCSGDQAVTACVFSYAGQLFIGFGTDGRLVGDAAVLVRAFAAEAAEALVTV</sequence>
<evidence type="ECO:0000259" key="11">
    <source>
        <dbReference type="Pfam" id="PF03007"/>
    </source>
</evidence>
<keyword evidence="7" id="KW-0319">Glycerol metabolism</keyword>
<protein>
    <recommendedName>
        <fullName evidence="4">diacylglycerol O-acyltransferase</fullName>
        <ecNumber evidence="4">2.3.1.20</ecNumber>
    </recommendedName>
</protein>